<dbReference type="GO" id="GO:0005506">
    <property type="term" value="F:iron ion binding"/>
    <property type="evidence" value="ECO:0007669"/>
    <property type="project" value="InterPro"/>
</dbReference>
<dbReference type="GO" id="GO:0020037">
    <property type="term" value="F:heme binding"/>
    <property type="evidence" value="ECO:0007669"/>
    <property type="project" value="InterPro"/>
</dbReference>
<keyword evidence="1" id="KW-1133">Transmembrane helix</keyword>
<comment type="caution">
    <text evidence="2">The sequence shown here is derived from an EMBL/GenBank/DDBJ whole genome shotgun (WGS) entry which is preliminary data.</text>
</comment>
<protein>
    <recommendedName>
        <fullName evidence="4">Cytochrome P450</fullName>
    </recommendedName>
</protein>
<keyword evidence="3" id="KW-1185">Reference proteome</keyword>
<dbReference type="Pfam" id="PF00067">
    <property type="entry name" value="p450"/>
    <property type="match status" value="1"/>
</dbReference>
<feature type="transmembrane region" description="Helical" evidence="1">
    <location>
        <begin position="12"/>
        <end position="28"/>
    </location>
</feature>
<dbReference type="GO" id="GO:0016705">
    <property type="term" value="F:oxidoreductase activity, acting on paired donors, with incorporation or reduction of molecular oxygen"/>
    <property type="evidence" value="ECO:0007669"/>
    <property type="project" value="InterPro"/>
</dbReference>
<dbReference type="PANTHER" id="PTHR24299">
    <property type="entry name" value="CYTOCHROME P450 FAMILY 1"/>
    <property type="match status" value="1"/>
</dbReference>
<sequence length="240" mass="27037">MDIISLNNENLSSPIILLSTLLFLLFIIKQTKKLSSKTINNLPPGPPKLPIIGNLHQVGDKLHVSLAKFAEEYGPLISLKLGTQVLVVASSPEAAMGILKTQDRLLSSRVVPTAMQQKSLLPHSILFSECNESWKALRSLCETKMFSTSALEAHSRLREEKVDQLLEFLRKKQGQVINTRDIIFTTFFNTMSCIVFGKDLLDLEEEHETYVGVKRSLLMILEYVARIKDVGVFFPVFHQI</sequence>
<dbReference type="GO" id="GO:0004497">
    <property type="term" value="F:monooxygenase activity"/>
    <property type="evidence" value="ECO:0007669"/>
    <property type="project" value="InterPro"/>
</dbReference>
<dbReference type="EMBL" id="JBCNJP010000018">
    <property type="protein sequence ID" value="KAK9063219.1"/>
    <property type="molecule type" value="Genomic_DNA"/>
</dbReference>
<evidence type="ECO:0000256" key="1">
    <source>
        <dbReference type="SAM" id="Phobius"/>
    </source>
</evidence>
<dbReference type="Gene3D" id="1.10.630.10">
    <property type="entry name" value="Cytochrome P450"/>
    <property type="match status" value="1"/>
</dbReference>
<organism evidence="2 3">
    <name type="scientific">Deinandra increscens subsp. villosa</name>
    <dbReference type="NCBI Taxonomy" id="3103831"/>
    <lineage>
        <taxon>Eukaryota</taxon>
        <taxon>Viridiplantae</taxon>
        <taxon>Streptophyta</taxon>
        <taxon>Embryophyta</taxon>
        <taxon>Tracheophyta</taxon>
        <taxon>Spermatophyta</taxon>
        <taxon>Magnoliopsida</taxon>
        <taxon>eudicotyledons</taxon>
        <taxon>Gunneridae</taxon>
        <taxon>Pentapetalae</taxon>
        <taxon>asterids</taxon>
        <taxon>campanulids</taxon>
        <taxon>Asterales</taxon>
        <taxon>Asteraceae</taxon>
        <taxon>Asteroideae</taxon>
        <taxon>Heliantheae alliance</taxon>
        <taxon>Madieae</taxon>
        <taxon>Madiinae</taxon>
        <taxon>Deinandra</taxon>
    </lineage>
</organism>
<evidence type="ECO:0000313" key="2">
    <source>
        <dbReference type="EMBL" id="KAK9063219.1"/>
    </source>
</evidence>
<name>A0AAP0D1P9_9ASTR</name>
<keyword evidence="1" id="KW-0812">Transmembrane</keyword>
<accession>A0AAP0D1P9</accession>
<dbReference type="PANTHER" id="PTHR24299:SF58">
    <property type="entry name" value="CYTOCHROME P450"/>
    <property type="match status" value="1"/>
</dbReference>
<dbReference type="Proteomes" id="UP001408789">
    <property type="component" value="Unassembled WGS sequence"/>
</dbReference>
<gene>
    <name evidence="2" type="ORF">SSX86_017089</name>
</gene>
<reference evidence="2 3" key="1">
    <citation type="submission" date="2024-04" db="EMBL/GenBank/DDBJ databases">
        <title>The reference genome of an endangered Asteraceae, Deinandra increscens subsp. villosa, native to the Central Coast of California.</title>
        <authorList>
            <person name="Guilliams M."/>
            <person name="Hasenstab-Lehman K."/>
            <person name="Meyer R."/>
            <person name="Mcevoy S."/>
        </authorList>
    </citation>
    <scope>NUCLEOTIDE SEQUENCE [LARGE SCALE GENOMIC DNA]</scope>
    <source>
        <tissue evidence="2">Leaf</tissue>
    </source>
</reference>
<dbReference type="AlphaFoldDB" id="A0AAP0D1P9"/>
<dbReference type="SUPFAM" id="SSF48264">
    <property type="entry name" value="Cytochrome P450"/>
    <property type="match status" value="1"/>
</dbReference>
<dbReference type="InterPro" id="IPR001128">
    <property type="entry name" value="Cyt_P450"/>
</dbReference>
<dbReference type="InterPro" id="IPR036396">
    <property type="entry name" value="Cyt_P450_sf"/>
</dbReference>
<evidence type="ECO:0000313" key="3">
    <source>
        <dbReference type="Proteomes" id="UP001408789"/>
    </source>
</evidence>
<proteinExistence type="predicted"/>
<keyword evidence="1" id="KW-0472">Membrane</keyword>
<evidence type="ECO:0008006" key="4">
    <source>
        <dbReference type="Google" id="ProtNLM"/>
    </source>
</evidence>